<dbReference type="InterPro" id="IPR052300">
    <property type="entry name" value="Adhesion_Centrosome_assoc"/>
</dbReference>
<dbReference type="PANTHER" id="PTHR46507">
    <property type="entry name" value="AFADIN- AND ALPHA-ACTININ-BINDING PROTEIN"/>
    <property type="match status" value="1"/>
</dbReference>
<reference evidence="11" key="1">
    <citation type="submission" date="2022-06" db="EMBL/GenBank/DDBJ databases">
        <authorList>
            <person name="Berger JAMES D."/>
            <person name="Berger JAMES D."/>
        </authorList>
    </citation>
    <scope>NUCLEOTIDE SEQUENCE [LARGE SCALE GENOMIC DNA]</scope>
</reference>
<dbReference type="GO" id="GO:0070161">
    <property type="term" value="C:anchoring junction"/>
    <property type="evidence" value="ECO:0007669"/>
    <property type="project" value="UniProtKB-SubCell"/>
</dbReference>
<organism evidence="11 12">
    <name type="scientific">Schistosoma rodhaini</name>
    <dbReference type="NCBI Taxonomy" id="6188"/>
    <lineage>
        <taxon>Eukaryota</taxon>
        <taxon>Metazoa</taxon>
        <taxon>Spiralia</taxon>
        <taxon>Lophotrochozoa</taxon>
        <taxon>Platyhelminthes</taxon>
        <taxon>Trematoda</taxon>
        <taxon>Digenea</taxon>
        <taxon>Strigeidida</taxon>
        <taxon>Schistosomatoidea</taxon>
        <taxon>Schistosomatidae</taxon>
        <taxon>Schistosoma</taxon>
    </lineage>
</organism>
<evidence type="ECO:0000256" key="3">
    <source>
        <dbReference type="ARBA" id="ARBA00009291"/>
    </source>
</evidence>
<evidence type="ECO:0000256" key="1">
    <source>
        <dbReference type="ARBA" id="ARBA00004282"/>
    </source>
</evidence>
<dbReference type="Proteomes" id="UP000050792">
    <property type="component" value="Unassembled WGS sequence"/>
</dbReference>
<dbReference type="GO" id="GO:0035735">
    <property type="term" value="P:intraciliary transport involved in cilium assembly"/>
    <property type="evidence" value="ECO:0007669"/>
    <property type="project" value="TreeGrafter"/>
</dbReference>
<evidence type="ECO:0000256" key="10">
    <source>
        <dbReference type="SAM" id="MobiDB-lite"/>
    </source>
</evidence>
<dbReference type="InterPro" id="IPR021622">
    <property type="entry name" value="Afadin/alpha-actinin-bd"/>
</dbReference>
<sequence>MSHIPSIDYFNNAVWNIQPVFDKSSRDSSTSHSETFVVMPQSQLDSSIRLINSEFEIMGYSKVLRVENGETQITMNSFVDGVLKLISSYRKSLNSREEIELNFHRVQSDLTQVQKLYRRCQQNLEETQRSSELIKEREKQALNDKKLLNDRLKSTCNELRKVQSNFQRHEVQFLHERRKLEKEATDLRKRLALLIDKATPNWNKGQKTDKQSCSPTSLSMSQWFLSSEVGKKPDITNGEPSSSRRFGSSIRTNSGLGSTKFESLTSVNSFNSHIKYDWDVQTPKADLSSLIVQQLESRQNDLLYENRELRDLVSQLSSRIIRFTDFLQRHCTTWVQNNDNVIHSNEFDDEFFSLDDEEDDGDEYFKRESSDEDYSNFSISKENGRGKSALVNNLLFELPYAVIRDDLTRRVRYLSRCLWCKLKCLAKHYTAKTRITTERNVTKNVVNSQTFLLDLPTSGGDNENNEVELSKSQLAEVKSSLTGCKSLLKGKELILEDPSFSSYNLDKLKILNFTSSNPELGGKNEIHFDKHNVPLLLKESSIRISKKNKTGSSSNSSDDSLYSPYN</sequence>
<dbReference type="WBParaSite" id="SRDH1_2580.1">
    <property type="protein sequence ID" value="SRDH1_2580.1"/>
    <property type="gene ID" value="SRDH1_2580"/>
</dbReference>
<feature type="region of interest" description="Disordered" evidence="10">
    <location>
        <begin position="547"/>
        <end position="566"/>
    </location>
</feature>
<evidence type="ECO:0000256" key="6">
    <source>
        <dbReference type="ARBA" id="ARBA00022949"/>
    </source>
</evidence>
<feature type="compositionally biased region" description="Low complexity" evidence="10">
    <location>
        <begin position="550"/>
        <end position="560"/>
    </location>
</feature>
<comment type="subcellular location">
    <subcellularLocation>
        <location evidence="1">Cell junction</location>
    </subcellularLocation>
    <subcellularLocation>
        <location evidence="2">Cytoplasm</location>
        <location evidence="2">Cytoskeleton</location>
        <location evidence="2">Microtubule organizing center</location>
        <location evidence="2">Centrosome</location>
    </subcellularLocation>
</comment>
<proteinExistence type="inferred from homology"/>
<protein>
    <submittedName>
        <fullName evidence="12">Uncharacterized protein</fullName>
    </submittedName>
</protein>
<keyword evidence="5" id="KW-0130">Cell adhesion</keyword>
<feature type="coiled-coil region" evidence="9">
    <location>
        <begin position="110"/>
        <end position="197"/>
    </location>
</feature>
<keyword evidence="4" id="KW-0963">Cytoplasm</keyword>
<evidence type="ECO:0000256" key="7">
    <source>
        <dbReference type="ARBA" id="ARBA00023054"/>
    </source>
</evidence>
<comment type="similarity">
    <text evidence="3">Belongs to the ADIP family.</text>
</comment>
<evidence type="ECO:0000256" key="9">
    <source>
        <dbReference type="SAM" id="Coils"/>
    </source>
</evidence>
<keyword evidence="7 9" id="KW-0175">Coiled coil</keyword>
<keyword evidence="11" id="KW-1185">Reference proteome</keyword>
<dbReference type="Pfam" id="PF11559">
    <property type="entry name" value="ADIP"/>
    <property type="match status" value="1"/>
</dbReference>
<evidence type="ECO:0000313" key="12">
    <source>
        <dbReference type="WBParaSite" id="SRDH1_2580.1"/>
    </source>
</evidence>
<accession>A0AA85EUX7</accession>
<evidence type="ECO:0000256" key="5">
    <source>
        <dbReference type="ARBA" id="ARBA00022889"/>
    </source>
</evidence>
<evidence type="ECO:0000256" key="4">
    <source>
        <dbReference type="ARBA" id="ARBA00022490"/>
    </source>
</evidence>
<name>A0AA85EUX7_9TREM</name>
<evidence type="ECO:0000256" key="8">
    <source>
        <dbReference type="ARBA" id="ARBA00023212"/>
    </source>
</evidence>
<dbReference type="AlphaFoldDB" id="A0AA85EUX7"/>
<feature type="compositionally biased region" description="Polar residues" evidence="10">
    <location>
        <begin position="238"/>
        <end position="251"/>
    </location>
</feature>
<keyword evidence="8" id="KW-0206">Cytoskeleton</keyword>
<reference evidence="12" key="2">
    <citation type="submission" date="2023-11" db="UniProtKB">
        <authorList>
            <consortium name="WormBaseParasite"/>
        </authorList>
    </citation>
    <scope>IDENTIFICATION</scope>
</reference>
<keyword evidence="6" id="KW-0965">Cell junction</keyword>
<evidence type="ECO:0000256" key="2">
    <source>
        <dbReference type="ARBA" id="ARBA00004300"/>
    </source>
</evidence>
<feature type="region of interest" description="Disordered" evidence="10">
    <location>
        <begin position="230"/>
        <end position="251"/>
    </location>
</feature>
<dbReference type="PANTHER" id="PTHR46507:SF4">
    <property type="entry name" value="SSX FAMILY MEMBER 2 INTERACTING PROTEIN"/>
    <property type="match status" value="1"/>
</dbReference>
<dbReference type="GO" id="GO:0036064">
    <property type="term" value="C:ciliary basal body"/>
    <property type="evidence" value="ECO:0007669"/>
    <property type="project" value="TreeGrafter"/>
</dbReference>
<evidence type="ECO:0000313" key="11">
    <source>
        <dbReference type="Proteomes" id="UP000050792"/>
    </source>
</evidence>
<dbReference type="GO" id="GO:0007155">
    <property type="term" value="P:cell adhesion"/>
    <property type="evidence" value="ECO:0007669"/>
    <property type="project" value="UniProtKB-KW"/>
</dbReference>
<dbReference type="GO" id="GO:0034451">
    <property type="term" value="C:centriolar satellite"/>
    <property type="evidence" value="ECO:0007669"/>
    <property type="project" value="TreeGrafter"/>
</dbReference>